<keyword evidence="3" id="KW-1185">Reference proteome</keyword>
<proteinExistence type="predicted"/>
<dbReference type="EMBL" id="CP012752">
    <property type="protein sequence ID" value="ALG06957.1"/>
    <property type="molecule type" value="Genomic_DNA"/>
</dbReference>
<feature type="region of interest" description="Disordered" evidence="1">
    <location>
        <begin position="81"/>
        <end position="104"/>
    </location>
</feature>
<dbReference type="STRING" id="860235.AOZ06_08490"/>
<evidence type="ECO:0000313" key="3">
    <source>
        <dbReference type="Proteomes" id="UP000063699"/>
    </source>
</evidence>
<reference evidence="2 3" key="1">
    <citation type="submission" date="2015-07" db="EMBL/GenBank/DDBJ databases">
        <title>Genome sequencing of Kibdelosporangium phytohabitans.</title>
        <authorList>
            <person name="Qin S."/>
            <person name="Xing K."/>
        </authorList>
    </citation>
    <scope>NUCLEOTIDE SEQUENCE [LARGE SCALE GENOMIC DNA]</scope>
    <source>
        <strain evidence="2 3">KLBMP1111</strain>
    </source>
</reference>
<gene>
    <name evidence="2" type="ORF">AOZ06_08490</name>
</gene>
<organism evidence="2 3">
    <name type="scientific">Kibdelosporangium phytohabitans</name>
    <dbReference type="NCBI Taxonomy" id="860235"/>
    <lineage>
        <taxon>Bacteria</taxon>
        <taxon>Bacillati</taxon>
        <taxon>Actinomycetota</taxon>
        <taxon>Actinomycetes</taxon>
        <taxon>Pseudonocardiales</taxon>
        <taxon>Pseudonocardiaceae</taxon>
        <taxon>Kibdelosporangium</taxon>
    </lineage>
</organism>
<accession>A0A0N9HXK3</accession>
<dbReference type="AlphaFoldDB" id="A0A0N9HXK3"/>
<feature type="region of interest" description="Disordered" evidence="1">
    <location>
        <begin position="261"/>
        <end position="289"/>
    </location>
</feature>
<name>A0A0N9HXK3_9PSEU</name>
<dbReference type="Proteomes" id="UP000063699">
    <property type="component" value="Chromosome"/>
</dbReference>
<feature type="compositionally biased region" description="Basic and acidic residues" evidence="1">
    <location>
        <begin position="280"/>
        <end position="289"/>
    </location>
</feature>
<dbReference type="KEGG" id="kphy:AOZ06_08490"/>
<protein>
    <submittedName>
        <fullName evidence="2">Uncharacterized protein</fullName>
    </submittedName>
</protein>
<evidence type="ECO:0000256" key="1">
    <source>
        <dbReference type="SAM" id="MobiDB-lite"/>
    </source>
</evidence>
<evidence type="ECO:0000313" key="2">
    <source>
        <dbReference type="EMBL" id="ALG06957.1"/>
    </source>
</evidence>
<sequence>MVEGHDGPSTVIVGAVGVNSYVEECGVDSLESITRLVSTADIQRAQAAVEEKLADQHAAETIWLAHCRWVAGIDASEPADPLPAGFDIPPLPTESEGSASADQHGSGWWRAYKKAEELQRSEAEIARFSDIARSWFRIRDASTRAEQVSSVKIVAHSADFARVIRDVASGADLGDQPGHLLGKPMWDWLRYAEELSKADEPETSKALPLVYALIVVAEKEATISGREPAPAYTERAAILHRKRKEYSQEVAVLERWEKACPPERRGPGAQQSKLARRLTKARELANKHT</sequence>